<keyword evidence="16" id="KW-1185">Reference proteome</keyword>
<feature type="compositionally biased region" description="Basic and acidic residues" evidence="12">
    <location>
        <begin position="48"/>
        <end position="58"/>
    </location>
</feature>
<evidence type="ECO:0000256" key="11">
    <source>
        <dbReference type="ARBA" id="ARBA00049348"/>
    </source>
</evidence>
<feature type="region of interest" description="Disordered" evidence="12">
    <location>
        <begin position="672"/>
        <end position="692"/>
    </location>
</feature>
<gene>
    <name evidence="15" type="ORF">HETSPECPRED_000248</name>
</gene>
<dbReference type="PANTHER" id="PTHR23524:SF1">
    <property type="entry name" value="MRH DOMAIN-CONTAINING PROTEIN-RELATED"/>
    <property type="match status" value="1"/>
</dbReference>
<feature type="transmembrane region" description="Helical" evidence="13">
    <location>
        <begin position="721"/>
        <end position="740"/>
    </location>
</feature>
<reference evidence="15" key="1">
    <citation type="submission" date="2021-03" db="EMBL/GenBank/DDBJ databases">
        <authorList>
            <person name="Tagirdzhanova G."/>
        </authorList>
    </citation>
    <scope>NUCLEOTIDE SEQUENCE</scope>
</reference>
<protein>
    <recommendedName>
        <fullName evidence="4">Methylated-DNA--protein-cysteine methyltransferase</fullName>
    </recommendedName>
    <alternativeName>
        <fullName evidence="9">6-O-methylguanine-DNA methyltransferase</fullName>
    </alternativeName>
    <alternativeName>
        <fullName evidence="10">O-6-methylguanine-DNA-alkyltransferase</fullName>
    </alternativeName>
</protein>
<evidence type="ECO:0000256" key="8">
    <source>
        <dbReference type="ARBA" id="ARBA00023204"/>
    </source>
</evidence>
<evidence type="ECO:0000256" key="5">
    <source>
        <dbReference type="ARBA" id="ARBA00022603"/>
    </source>
</evidence>
<dbReference type="Gene3D" id="1.10.10.10">
    <property type="entry name" value="Winged helix-like DNA-binding domain superfamily/Winged helix DNA-binding domain"/>
    <property type="match status" value="1"/>
</dbReference>
<dbReference type="Gene3D" id="1.20.1250.20">
    <property type="entry name" value="MFS general substrate transporter like domains"/>
    <property type="match status" value="1"/>
</dbReference>
<keyword evidence="7" id="KW-0227">DNA damage</keyword>
<dbReference type="InterPro" id="IPR036259">
    <property type="entry name" value="MFS_trans_sf"/>
</dbReference>
<dbReference type="GO" id="GO:0022857">
    <property type="term" value="F:transmembrane transporter activity"/>
    <property type="evidence" value="ECO:0007669"/>
    <property type="project" value="InterPro"/>
</dbReference>
<comment type="caution">
    <text evidence="15">The sequence shown here is derived from an EMBL/GenBank/DDBJ whole genome shotgun (WGS) entry which is preliminary data.</text>
</comment>
<dbReference type="PANTHER" id="PTHR23524">
    <property type="entry name" value="TRANSPORTER, PUTATIVE (AFU_ORTHOLOGUE AFUA_8G04850)-RELATED"/>
    <property type="match status" value="1"/>
</dbReference>
<dbReference type="CDD" id="cd06445">
    <property type="entry name" value="ATase"/>
    <property type="match status" value="1"/>
</dbReference>
<dbReference type="AlphaFoldDB" id="A0A8H3EG82"/>
<dbReference type="Pfam" id="PF01035">
    <property type="entry name" value="DNA_binding_1"/>
    <property type="match status" value="1"/>
</dbReference>
<keyword evidence="8" id="KW-0234">DNA repair</keyword>
<keyword evidence="13" id="KW-1133">Transmembrane helix</keyword>
<evidence type="ECO:0000256" key="1">
    <source>
        <dbReference type="ARBA" id="ARBA00001286"/>
    </source>
</evidence>
<evidence type="ECO:0000256" key="9">
    <source>
        <dbReference type="ARBA" id="ARBA00030795"/>
    </source>
</evidence>
<evidence type="ECO:0000256" key="12">
    <source>
        <dbReference type="SAM" id="MobiDB-lite"/>
    </source>
</evidence>
<feature type="transmembrane region" description="Helical" evidence="13">
    <location>
        <begin position="616"/>
        <end position="639"/>
    </location>
</feature>
<evidence type="ECO:0000256" key="13">
    <source>
        <dbReference type="SAM" id="Phobius"/>
    </source>
</evidence>
<dbReference type="EMBL" id="CAJPDS010000001">
    <property type="protein sequence ID" value="CAF9903392.1"/>
    <property type="molecule type" value="Genomic_DNA"/>
</dbReference>
<feature type="transmembrane region" description="Helical" evidence="13">
    <location>
        <begin position="752"/>
        <end position="774"/>
    </location>
</feature>
<dbReference type="SUPFAM" id="SSF103473">
    <property type="entry name" value="MFS general substrate transporter"/>
    <property type="match status" value="1"/>
</dbReference>
<sequence length="778" mass="82770">MSVEQLTSAIALGRQIAQGELDLAELDNKSLALRGKMKYRGAQRTRKREHDSGDLEDKKIRLGEAGAKGTKATTKKVCQSDIRVSMIRATSTSEPGKQLNLPSPPATPAPIDVELRRLIDSSELSFFRQRVLLALCQVPSGRFTTYAAMSEYLNSGPRAVGNALRNNPFAPRVPCHRVVASGGGIGGFGGEWGAQGKHTPEKVKLLRQEGVRVSKKGERVLGQAQQVNELYLTVHTRGVGNAVGTLGFADELIALVACPFWGVISDRIGVRAVCVLGYTIIALALVLFVQAQNVFPQLLFARLFFSIGGAASSTMVTAILPSMITPRELYNSQSPARTVTPTNGPALSPSISSELTVTQIRHQQILARQTLHSAGPSQEPAPARLAGFVGLFTGLGALVALVLFLPLPAVFRGRGFDPGTSVAYSYYVVAAVALTVAFSVVFGLRNLAGEEGKGFSNLLKAKNTKSDGSRRIENVSYAELLLDALRLGFKSTTLALAYVGGFVARASSVCISLFIPLFVNAWFISSGLCDKLPEKPEAVSLPDTNQCQRAYVVAAELTGVSQTVALVFAPIFGYMADRYPNFNIPLLLAALIGMMGYLGLAKLNSPDPKASGGSPWVFFVVALLGISQIGAIVCSLGLLGRSVLEVDFAPRSFSNAEAPPLDPILRPPNITTGSEIGNSTQNTHSSRPAVGNGTDAHETSALLADGPSGNFSRQHLKGSIAGVYSLAGGAGILLLTKLGGYLFDQLSPSAPFYMLAIFNGTLFIFALICGLIRLRYRE</sequence>
<name>A0A8H3EG82_9LECA</name>
<dbReference type="Pfam" id="PF07690">
    <property type="entry name" value="MFS_1"/>
    <property type="match status" value="1"/>
</dbReference>
<feature type="transmembrane region" description="Helical" evidence="13">
    <location>
        <begin position="268"/>
        <end position="291"/>
    </location>
</feature>
<feature type="transmembrane region" description="Helical" evidence="13">
    <location>
        <begin position="584"/>
        <end position="604"/>
    </location>
</feature>
<dbReference type="OrthoDB" id="18110at2759"/>
<keyword evidence="13" id="KW-0812">Transmembrane</keyword>
<feature type="transmembrane region" description="Helical" evidence="13">
    <location>
        <begin position="495"/>
        <end position="524"/>
    </location>
</feature>
<feature type="compositionally biased region" description="Basic residues" evidence="12">
    <location>
        <begin position="38"/>
        <end position="47"/>
    </location>
</feature>
<feature type="compositionally biased region" description="Polar residues" evidence="12">
    <location>
        <begin position="672"/>
        <end position="686"/>
    </location>
</feature>
<dbReference type="GO" id="GO:0032259">
    <property type="term" value="P:methylation"/>
    <property type="evidence" value="ECO:0007669"/>
    <property type="project" value="UniProtKB-KW"/>
</dbReference>
<dbReference type="GO" id="GO:0006281">
    <property type="term" value="P:DNA repair"/>
    <property type="evidence" value="ECO:0007669"/>
    <property type="project" value="UniProtKB-KW"/>
</dbReference>
<dbReference type="GO" id="GO:0003908">
    <property type="term" value="F:methylated-DNA-[protein]-cysteine S-methyltransferase activity"/>
    <property type="evidence" value="ECO:0007669"/>
    <property type="project" value="UniProtKB-EC"/>
</dbReference>
<keyword evidence="5" id="KW-0489">Methyltransferase</keyword>
<feature type="transmembrane region" description="Helical" evidence="13">
    <location>
        <begin position="385"/>
        <end position="404"/>
    </location>
</feature>
<evidence type="ECO:0000256" key="4">
    <source>
        <dbReference type="ARBA" id="ARBA00015377"/>
    </source>
</evidence>
<dbReference type="InterPro" id="IPR011701">
    <property type="entry name" value="MFS"/>
</dbReference>
<dbReference type="InterPro" id="IPR001497">
    <property type="entry name" value="MethylDNA_cys_MeTrfase_AS"/>
</dbReference>
<evidence type="ECO:0000256" key="2">
    <source>
        <dbReference type="ARBA" id="ARBA00004141"/>
    </source>
</evidence>
<evidence type="ECO:0000313" key="15">
    <source>
        <dbReference type="EMBL" id="CAF9903392.1"/>
    </source>
</evidence>
<dbReference type="Proteomes" id="UP000664521">
    <property type="component" value="Unassembled WGS sequence"/>
</dbReference>
<accession>A0A8H3EG82</accession>
<feature type="domain" description="Methylated-DNA-[protein]-cysteine S-methyltransferase DNA binding" evidence="14">
    <location>
        <begin position="127"/>
        <end position="211"/>
    </location>
</feature>
<feature type="transmembrane region" description="Helical" evidence="13">
    <location>
        <begin position="550"/>
        <end position="572"/>
    </location>
</feature>
<feature type="transmembrane region" description="Helical" evidence="13">
    <location>
        <begin position="424"/>
        <end position="444"/>
    </location>
</feature>
<evidence type="ECO:0000313" key="16">
    <source>
        <dbReference type="Proteomes" id="UP000664521"/>
    </source>
</evidence>
<proteinExistence type="inferred from homology"/>
<comment type="catalytic activity">
    <reaction evidence="11">
        <text>a 6-O-methyl-2'-deoxyguanosine in DNA + L-cysteinyl-[protein] = S-methyl-L-cysteinyl-[protein] + a 2'-deoxyguanosine in DNA</text>
        <dbReference type="Rhea" id="RHEA:24000"/>
        <dbReference type="Rhea" id="RHEA-COMP:10131"/>
        <dbReference type="Rhea" id="RHEA-COMP:10132"/>
        <dbReference type="Rhea" id="RHEA-COMP:11367"/>
        <dbReference type="Rhea" id="RHEA-COMP:11368"/>
        <dbReference type="ChEBI" id="CHEBI:29950"/>
        <dbReference type="ChEBI" id="CHEBI:82612"/>
        <dbReference type="ChEBI" id="CHEBI:85445"/>
        <dbReference type="ChEBI" id="CHEBI:85448"/>
        <dbReference type="EC" id="2.1.1.63"/>
    </reaction>
</comment>
<comment type="catalytic activity">
    <reaction evidence="1">
        <text>a 4-O-methyl-thymidine in DNA + L-cysteinyl-[protein] = a thymidine in DNA + S-methyl-L-cysteinyl-[protein]</text>
        <dbReference type="Rhea" id="RHEA:53428"/>
        <dbReference type="Rhea" id="RHEA-COMP:10131"/>
        <dbReference type="Rhea" id="RHEA-COMP:10132"/>
        <dbReference type="Rhea" id="RHEA-COMP:13555"/>
        <dbReference type="Rhea" id="RHEA-COMP:13556"/>
        <dbReference type="ChEBI" id="CHEBI:29950"/>
        <dbReference type="ChEBI" id="CHEBI:82612"/>
        <dbReference type="ChEBI" id="CHEBI:137386"/>
        <dbReference type="ChEBI" id="CHEBI:137387"/>
        <dbReference type="EC" id="2.1.1.63"/>
    </reaction>
</comment>
<evidence type="ECO:0000256" key="7">
    <source>
        <dbReference type="ARBA" id="ARBA00022763"/>
    </source>
</evidence>
<dbReference type="InterPro" id="IPR014048">
    <property type="entry name" value="MethylDNA_cys_MeTrfase_DNA-bd"/>
</dbReference>
<dbReference type="GO" id="GO:0016020">
    <property type="term" value="C:membrane"/>
    <property type="evidence" value="ECO:0007669"/>
    <property type="project" value="UniProtKB-SubCell"/>
</dbReference>
<evidence type="ECO:0000256" key="10">
    <source>
        <dbReference type="ARBA" id="ARBA00031621"/>
    </source>
</evidence>
<dbReference type="SUPFAM" id="SSF46767">
    <property type="entry name" value="Methylated DNA-protein cysteine methyltransferase, C-terminal domain"/>
    <property type="match status" value="1"/>
</dbReference>
<organism evidence="15 16">
    <name type="scientific">Heterodermia speciosa</name>
    <dbReference type="NCBI Taxonomy" id="116794"/>
    <lineage>
        <taxon>Eukaryota</taxon>
        <taxon>Fungi</taxon>
        <taxon>Dikarya</taxon>
        <taxon>Ascomycota</taxon>
        <taxon>Pezizomycotina</taxon>
        <taxon>Lecanoromycetes</taxon>
        <taxon>OSLEUM clade</taxon>
        <taxon>Lecanoromycetidae</taxon>
        <taxon>Caliciales</taxon>
        <taxon>Physciaceae</taxon>
        <taxon>Heterodermia</taxon>
    </lineage>
</organism>
<feature type="transmembrane region" description="Helical" evidence="13">
    <location>
        <begin position="303"/>
        <end position="324"/>
    </location>
</feature>
<dbReference type="InterPro" id="IPR036217">
    <property type="entry name" value="MethylDNA_cys_MeTrfase_DNAb"/>
</dbReference>
<evidence type="ECO:0000259" key="14">
    <source>
        <dbReference type="Pfam" id="PF01035"/>
    </source>
</evidence>
<dbReference type="CDD" id="cd06174">
    <property type="entry name" value="MFS"/>
    <property type="match status" value="1"/>
</dbReference>
<dbReference type="InterPro" id="IPR036388">
    <property type="entry name" value="WH-like_DNA-bd_sf"/>
</dbReference>
<keyword evidence="6" id="KW-0808">Transferase</keyword>
<feature type="region of interest" description="Disordered" evidence="12">
    <location>
        <begin position="38"/>
        <end position="58"/>
    </location>
</feature>
<comment type="subcellular location">
    <subcellularLocation>
        <location evidence="2">Membrane</location>
        <topology evidence="2">Multi-pass membrane protein</topology>
    </subcellularLocation>
</comment>
<dbReference type="PROSITE" id="PS00374">
    <property type="entry name" value="MGMT"/>
    <property type="match status" value="1"/>
</dbReference>
<evidence type="ECO:0000256" key="3">
    <source>
        <dbReference type="ARBA" id="ARBA00008711"/>
    </source>
</evidence>
<dbReference type="NCBIfam" id="TIGR00589">
    <property type="entry name" value="ogt"/>
    <property type="match status" value="1"/>
</dbReference>
<comment type="similarity">
    <text evidence="3">Belongs to the MGMT family.</text>
</comment>
<keyword evidence="13" id="KW-0472">Membrane</keyword>
<evidence type="ECO:0000256" key="6">
    <source>
        <dbReference type="ARBA" id="ARBA00022679"/>
    </source>
</evidence>